<gene>
    <name evidence="2" type="ORF">DME_LOCUS2829</name>
</gene>
<dbReference type="WBParaSite" id="DME_0000903901-mRNA-1">
    <property type="protein sequence ID" value="DME_0000903901-mRNA-1"/>
    <property type="gene ID" value="DME_0000903901"/>
</dbReference>
<reference evidence="5" key="1">
    <citation type="submission" date="2017-02" db="UniProtKB">
        <authorList>
            <consortium name="WormBaseParasite"/>
        </authorList>
    </citation>
    <scope>IDENTIFICATION</scope>
</reference>
<proteinExistence type="predicted"/>
<protein>
    <submittedName>
        <fullName evidence="5">Cadherin domain-containing protein</fullName>
    </submittedName>
</protein>
<evidence type="ECO:0000313" key="4">
    <source>
        <dbReference type="Proteomes" id="UP000274756"/>
    </source>
</evidence>
<dbReference type="EMBL" id="UYYG01000083">
    <property type="protein sequence ID" value="VDN52856.1"/>
    <property type="molecule type" value="Genomic_DNA"/>
</dbReference>
<name>A0A0N4UMG6_DRAME</name>
<accession>A0A0N4UMG6</accession>
<organism evidence="3 5">
    <name type="scientific">Dracunculus medinensis</name>
    <name type="common">Guinea worm</name>
    <dbReference type="NCBI Taxonomy" id="318479"/>
    <lineage>
        <taxon>Eukaryota</taxon>
        <taxon>Metazoa</taxon>
        <taxon>Ecdysozoa</taxon>
        <taxon>Nematoda</taxon>
        <taxon>Chromadorea</taxon>
        <taxon>Rhabditida</taxon>
        <taxon>Spirurina</taxon>
        <taxon>Dracunculoidea</taxon>
        <taxon>Dracunculidae</taxon>
        <taxon>Dracunculus</taxon>
    </lineage>
</organism>
<feature type="transmembrane region" description="Helical" evidence="1">
    <location>
        <begin position="275"/>
        <end position="293"/>
    </location>
</feature>
<dbReference type="Proteomes" id="UP000274756">
    <property type="component" value="Unassembled WGS sequence"/>
</dbReference>
<evidence type="ECO:0000313" key="3">
    <source>
        <dbReference type="Proteomes" id="UP000038040"/>
    </source>
</evidence>
<keyword evidence="4" id="KW-1185">Reference proteome</keyword>
<reference evidence="2 4" key="2">
    <citation type="submission" date="2018-11" db="EMBL/GenBank/DDBJ databases">
        <authorList>
            <consortium name="Pathogen Informatics"/>
        </authorList>
    </citation>
    <scope>NUCLEOTIDE SEQUENCE [LARGE SCALE GENOMIC DNA]</scope>
</reference>
<keyword evidence="1" id="KW-0812">Transmembrane</keyword>
<keyword evidence="1" id="KW-1133">Transmembrane helix</keyword>
<evidence type="ECO:0000313" key="2">
    <source>
        <dbReference type="EMBL" id="VDN52856.1"/>
    </source>
</evidence>
<evidence type="ECO:0000313" key="5">
    <source>
        <dbReference type="WBParaSite" id="DME_0000903901-mRNA-1"/>
    </source>
</evidence>
<dbReference type="Proteomes" id="UP000038040">
    <property type="component" value="Unplaced"/>
</dbReference>
<dbReference type="OrthoDB" id="5827321at2759"/>
<sequence>MMMLKMNYRCGKIFLIILTILLTTVCCNPKYQRFFVNTKAINFVDATKHGFRIVLLDSFLETYLAPIQIPTLFLSAIPLKSDEKPAIKVVYPDNIREDKQVSISDLQERQWYYICIEWENFNRHNESTGTDCRTLRTLDRFGKNAETSISDVEIIDISSSTMQFRIRSLVDFHIRVTVSLRDGSGSLPPAQTFIFGEPVDLDVNFSNLKPDAEYGKLCILEEPLTTGYTTMGRLIADMNIEKCYFSKLRTKDYELSTLDMEASPYKRVSSSSSNISQIYSLNILIIFVTILFIR</sequence>
<dbReference type="AlphaFoldDB" id="A0A0N4UMG6"/>
<evidence type="ECO:0000256" key="1">
    <source>
        <dbReference type="SAM" id="Phobius"/>
    </source>
</evidence>
<keyword evidence="1" id="KW-0472">Membrane</keyword>